<dbReference type="RefSeq" id="WP_253671417.1">
    <property type="nucleotide sequence ID" value="NZ_JAMTCP010000028.1"/>
</dbReference>
<evidence type="ECO:0000313" key="2">
    <source>
        <dbReference type="EMBL" id="MCP2260568.1"/>
    </source>
</evidence>
<proteinExistence type="predicted"/>
<dbReference type="Proteomes" id="UP001205311">
    <property type="component" value="Unassembled WGS sequence"/>
</dbReference>
<organism evidence="2 3">
    <name type="scientific">Streptoalloteichus tenebrarius (strain ATCC 17920 / DSM 40477 / JCM 4838 / CBS 697.72 / NBRC 16177 / NCIMB 11028 / NRRL B-12390 / A12253. 1 / ISP 5477)</name>
    <name type="common">Streptomyces tenebrarius</name>
    <dbReference type="NCBI Taxonomy" id="1933"/>
    <lineage>
        <taxon>Bacteria</taxon>
        <taxon>Bacillati</taxon>
        <taxon>Actinomycetota</taxon>
        <taxon>Actinomycetes</taxon>
        <taxon>Pseudonocardiales</taxon>
        <taxon>Pseudonocardiaceae</taxon>
        <taxon>Streptoalloteichus</taxon>
    </lineage>
</organism>
<sequence>MLTTEDLATVVDDLLDATRDAGLSLLRETAELDRSGWDYLVIHAVDTDGVPWVVRAPRRPEVAELMGPEGAVLDLVRPVLPVAAPDWRVRTPRFAAYPRLPGQIAATEDPDTLVHHWHLPRERFGEEFVDQLARTLALLHRVDVEKATATGVPSGSPSDQREEIAERLERARAAVEVPERWWRYWQRWLRDDCLPPRGVLVHGDPHPGHLLVEPSGRDVRLVGLLDWGDAQVGDPALDFCDVHAAFGDEALDRLLTRYERHGGLVWPGARRHIVAMATLRLANTALYGVNTGQPRFVAAARNRLRTPPPDQATS</sequence>
<evidence type="ECO:0000259" key="1">
    <source>
        <dbReference type="Pfam" id="PF01636"/>
    </source>
</evidence>
<dbReference type="Gene3D" id="3.90.1200.10">
    <property type="match status" value="1"/>
</dbReference>
<dbReference type="PANTHER" id="PTHR21310:SF15">
    <property type="entry name" value="AMINOGLYCOSIDE PHOSPHOTRANSFERASE DOMAIN-CONTAINING PROTEIN"/>
    <property type="match status" value="1"/>
</dbReference>
<reference evidence="2 3" key="1">
    <citation type="submission" date="2022-06" db="EMBL/GenBank/DDBJ databases">
        <title>Genomic Encyclopedia of Archaeal and Bacterial Type Strains, Phase II (KMG-II): from individual species to whole genera.</title>
        <authorList>
            <person name="Goeker M."/>
        </authorList>
    </citation>
    <scope>NUCLEOTIDE SEQUENCE [LARGE SCALE GENOMIC DNA]</scope>
    <source>
        <strain evidence="2 3">DSM 40477</strain>
    </source>
</reference>
<dbReference type="InterPro" id="IPR002575">
    <property type="entry name" value="Aminoglycoside_PTrfase"/>
</dbReference>
<comment type="caution">
    <text evidence="2">The sequence shown here is derived from an EMBL/GenBank/DDBJ whole genome shotgun (WGS) entry which is preliminary data.</text>
</comment>
<dbReference type="PANTHER" id="PTHR21310">
    <property type="entry name" value="AMINOGLYCOSIDE PHOSPHOTRANSFERASE-RELATED-RELATED"/>
    <property type="match status" value="1"/>
</dbReference>
<dbReference type="CDD" id="cd05152">
    <property type="entry name" value="MPH2"/>
    <property type="match status" value="1"/>
</dbReference>
<dbReference type="SUPFAM" id="SSF56112">
    <property type="entry name" value="Protein kinase-like (PK-like)"/>
    <property type="match status" value="1"/>
</dbReference>
<accession>A0ABT1HYG0</accession>
<dbReference type="Gene3D" id="3.30.200.20">
    <property type="entry name" value="Phosphorylase Kinase, domain 1"/>
    <property type="match status" value="1"/>
</dbReference>
<feature type="domain" description="Aminoglycoside phosphotransferase" evidence="1">
    <location>
        <begin position="31"/>
        <end position="270"/>
    </location>
</feature>
<dbReference type="InterPro" id="IPR011009">
    <property type="entry name" value="Kinase-like_dom_sf"/>
</dbReference>
<dbReference type="InterPro" id="IPR051678">
    <property type="entry name" value="AGP_Transferase"/>
</dbReference>
<gene>
    <name evidence="2" type="ORF">LX15_004286</name>
</gene>
<name>A0ABT1HYG0_STRSD</name>
<evidence type="ECO:0000313" key="3">
    <source>
        <dbReference type="Proteomes" id="UP001205311"/>
    </source>
</evidence>
<keyword evidence="3" id="KW-1185">Reference proteome</keyword>
<dbReference type="EMBL" id="JAMTCP010000028">
    <property type="protein sequence ID" value="MCP2260568.1"/>
    <property type="molecule type" value="Genomic_DNA"/>
</dbReference>
<protein>
    <submittedName>
        <fullName evidence="2">Macrolide phosphotransferase</fullName>
    </submittedName>
</protein>
<dbReference type="Pfam" id="PF01636">
    <property type="entry name" value="APH"/>
    <property type="match status" value="1"/>
</dbReference>